<evidence type="ECO:0000256" key="2">
    <source>
        <dbReference type="ARBA" id="ARBA00022670"/>
    </source>
</evidence>
<dbReference type="PANTHER" id="PTHR15910">
    <property type="entry name" value="ARCHAEMETZINCIN"/>
    <property type="match status" value="1"/>
</dbReference>
<dbReference type="Proteomes" id="UP001632037">
    <property type="component" value="Unassembled WGS sequence"/>
</dbReference>
<dbReference type="GO" id="GO:0008237">
    <property type="term" value="F:metallopeptidase activity"/>
    <property type="evidence" value="ECO:0007669"/>
    <property type="project" value="UniProtKB-KW"/>
</dbReference>
<comment type="cofactor">
    <cofactor evidence="1">
        <name>Zn(2+)</name>
        <dbReference type="ChEBI" id="CHEBI:29105"/>
    </cofactor>
</comment>
<reference evidence="8 9" key="1">
    <citation type="submission" date="2024-09" db="EMBL/GenBank/DDBJ databases">
        <title>Genome sequencing and assembly of Phytophthora oleae, isolate VK10A, causative agent of rot of olive drupes.</title>
        <authorList>
            <person name="Conti Taguali S."/>
            <person name="Riolo M."/>
            <person name="La Spada F."/>
            <person name="Cacciola S.O."/>
            <person name="Dionisio G."/>
        </authorList>
    </citation>
    <scope>NUCLEOTIDE SEQUENCE [LARGE SCALE GENOMIC DNA]</scope>
    <source>
        <strain evidence="8 9">VK10A</strain>
    </source>
</reference>
<protein>
    <submittedName>
        <fullName evidence="8">Uncharacterized protein</fullName>
    </submittedName>
</protein>
<keyword evidence="3" id="KW-0479">Metal-binding</keyword>
<evidence type="ECO:0000256" key="1">
    <source>
        <dbReference type="ARBA" id="ARBA00001947"/>
    </source>
</evidence>
<dbReference type="Gene3D" id="3.40.390.10">
    <property type="entry name" value="Collagenase (Catalytic Domain)"/>
    <property type="match status" value="1"/>
</dbReference>
<proteinExistence type="predicted"/>
<feature type="compositionally biased region" description="Polar residues" evidence="7">
    <location>
        <begin position="46"/>
        <end position="55"/>
    </location>
</feature>
<dbReference type="EMBL" id="JBIMZQ010000028">
    <property type="protein sequence ID" value="KAL3663144.1"/>
    <property type="molecule type" value="Genomic_DNA"/>
</dbReference>
<comment type="caution">
    <text evidence="8">The sequence shown here is derived from an EMBL/GenBank/DDBJ whole genome shotgun (WGS) entry which is preliminary data.</text>
</comment>
<evidence type="ECO:0000256" key="5">
    <source>
        <dbReference type="ARBA" id="ARBA00022833"/>
    </source>
</evidence>
<dbReference type="InterPro" id="IPR024079">
    <property type="entry name" value="MetalloPept_cat_dom_sf"/>
</dbReference>
<dbReference type="InterPro" id="IPR012962">
    <property type="entry name" value="Pept_M54_archaemetzincn"/>
</dbReference>
<gene>
    <name evidence="8" type="ORF">V7S43_011555</name>
</gene>
<evidence type="ECO:0000256" key="4">
    <source>
        <dbReference type="ARBA" id="ARBA00022801"/>
    </source>
</evidence>
<dbReference type="AlphaFoldDB" id="A0ABD3FCC2"/>
<evidence type="ECO:0000256" key="3">
    <source>
        <dbReference type="ARBA" id="ARBA00022723"/>
    </source>
</evidence>
<accession>A0ABD3FCC2</accession>
<sequence>MAPTCAHEQLCLGPSTHAQRAGYARQTPQQLIAATRPSGRAFKSTEGGNTESCTFPSPLVLPGDDLSWDPKYDPQNLKSWLKEKDRNPVTDERKTIYVAPVPSVDARVRYVKEWVQPMLSDDTAKKKASIARPNVADVVEYLTAFYTNLPVKLLSKPKLQFTSWGDDQATKKRAKVSYVALSIGSEAVRIRARPSNDSIFARQLNLEDILDAAMAILPSDAYALLLLVDHDLYEEEDNDFCCGRAYGGSRVAAVSSARYNPVLDTAQQVEREHAWPASHCQKYVDTYVKNANDSGAPARKKEKTSMQTEEHKDTPDFSSSAMQAAVRAFTSVPNTSQSEAAFYGLLDCAERHHTSLATALAWIIASSTPVVCISGTERRRPAAAILVPCRSRQDADGNSCRLDGAIQGAAGVLRTL</sequence>
<keyword evidence="6" id="KW-0482">Metalloprotease</keyword>
<keyword evidence="4" id="KW-0378">Hydrolase</keyword>
<feature type="region of interest" description="Disordered" evidence="7">
    <location>
        <begin position="37"/>
        <end position="56"/>
    </location>
</feature>
<evidence type="ECO:0000256" key="6">
    <source>
        <dbReference type="ARBA" id="ARBA00023049"/>
    </source>
</evidence>
<feature type="region of interest" description="Disordered" evidence="7">
    <location>
        <begin position="291"/>
        <end position="319"/>
    </location>
</feature>
<name>A0ABD3FCC2_9STRA</name>
<dbReference type="GO" id="GO:0046872">
    <property type="term" value="F:metal ion binding"/>
    <property type="evidence" value="ECO:0007669"/>
    <property type="project" value="UniProtKB-KW"/>
</dbReference>
<keyword evidence="9" id="KW-1185">Reference proteome</keyword>
<evidence type="ECO:0000256" key="7">
    <source>
        <dbReference type="SAM" id="MobiDB-lite"/>
    </source>
</evidence>
<keyword evidence="2" id="KW-0645">Protease</keyword>
<evidence type="ECO:0000313" key="8">
    <source>
        <dbReference type="EMBL" id="KAL3663144.1"/>
    </source>
</evidence>
<dbReference type="GO" id="GO:0006508">
    <property type="term" value="P:proteolysis"/>
    <property type="evidence" value="ECO:0007669"/>
    <property type="project" value="UniProtKB-KW"/>
</dbReference>
<dbReference type="PANTHER" id="PTHR15910:SF1">
    <property type="entry name" value="ARCHAEMETZINCIN-2"/>
    <property type="match status" value="1"/>
</dbReference>
<keyword evidence="5" id="KW-0862">Zinc</keyword>
<evidence type="ECO:0000313" key="9">
    <source>
        <dbReference type="Proteomes" id="UP001632037"/>
    </source>
</evidence>
<organism evidence="8 9">
    <name type="scientific">Phytophthora oleae</name>
    <dbReference type="NCBI Taxonomy" id="2107226"/>
    <lineage>
        <taxon>Eukaryota</taxon>
        <taxon>Sar</taxon>
        <taxon>Stramenopiles</taxon>
        <taxon>Oomycota</taxon>
        <taxon>Peronosporomycetes</taxon>
        <taxon>Peronosporales</taxon>
        <taxon>Peronosporaceae</taxon>
        <taxon>Phytophthora</taxon>
    </lineage>
</organism>